<keyword evidence="4" id="KW-0547">Nucleotide-binding</keyword>
<keyword evidence="4" id="KW-0067">ATP-binding</keyword>
<sequence length="1311" mass="150016">MPGSLREFNWQSVYESRQEDDSIHLIEEFYVPALERSVQYDRIAGYFDSGALAVAASGLEALVDNDGQMRLIVGSQLQPKDRPVLEALTDDLKDNISELDDETLDRQLQILAWLLREDRLHIKVAVTSDVDWGIFHPKVGLFKDESGEQLSFEGSVNETAGGWARNYERFKVHRSWKEGESDYVHADRNTFDQLWRDDHPDVRVYELPEAIEEELIEWKAPDNQVDVVQVVEKLRGPEQPTDADKGRILTDGALAPGGLQLAEEASTIDPWPHQRVVSDTAVNTYPNSYLLADEVGLGKTIEVGLTLSRLGLTGELENSLVLTPASLAVQWQEELWEKFNINAYRYDRGSDYDYAFIDSFGQEHPVPEVGDLDIDADRRDEAWTSSPLWRFAHTRKDDPTPTVIIMSWHTARLTGRWDQVAPADDGTARTRDDIPASCRGRNVDGREGVWDAVVVDESHNARRGSNFYNLLERLRDHTHTYYLLTATPMQLHHSELYDLLTLLDIPEAWDDRDRFVEFFETRQALSTVLEDGVDLSARSTSSDPSQATLGGTFQDRFDSSIEYADVVLEGLVDELGLEDQGRGVAKQRLLQTCNLAKGYGERYDDYRRKVDAAIDERIDPFGADEDTKLMRLLYPETLLDEEMIISSRKDRLDALDELSEDGWKVLQDVFSWATPVGANIHRNTRETLRKYRKAGLLDATVPTRKPERRRIELNEQTRRVYDRIDEYTRTFYKKAQQSSETEARAIGFVMTTYRQRLTSSVYAISQSLSSRLEKLRKQRKVLERRKRIRDGRDDDRQAALDALSDFDEEEIAEMEDAGEDVLNIDLTELAPSLTDEGINLLNEEIEELESFIQEVKQVNDDPKMDQLYEDLDMLDRKGRSRIIVFTQYKDTMHFVRRELRWKYGENIACYSGDGGEMYDEDEDSWKTVGKERVKREFSDDDGDVDILVATDSASEGLNLQECGAMINYDLPWNPMRVEQRIGRIDRIGQEYDNVYILNYSYEDTVESDIYDRLGDRIGLFEYVVGDMQPILSSVGSKIREATMAEGVKANSEEYEELERDIERDIEEQQGEDEPVELKDSLADIEDERPLREQVIQEARLDAWETYSHPDIGKVGSPDEYQDPVYTAEAIESILLDNDVLNGEGIIFNSLLELDTEFDFSDPEHPKNIYSLQNTGDAPVPPIDNEDTLRAGIADQHDGIGVTFDSEIADEYPSLEFLAPGNPLFNWIVGMIVESTENETLTQSSQRMDSQGQIEDTNEEPWIVTGWSRGGDSEAPLLHLNEEGTIVELPQTVDYLSHWARIFVDNRKTRWS</sequence>
<evidence type="ECO:0000259" key="3">
    <source>
        <dbReference type="PROSITE" id="PS51194"/>
    </source>
</evidence>
<gene>
    <name evidence="4" type="ORF">HTSR_1726</name>
</gene>
<dbReference type="SMART" id="SM00487">
    <property type="entry name" value="DEXDc"/>
    <property type="match status" value="1"/>
</dbReference>
<dbReference type="Gene3D" id="3.40.50.10810">
    <property type="entry name" value="Tandem AAA-ATPase domain"/>
    <property type="match status" value="1"/>
</dbReference>
<keyword evidence="2" id="KW-0175">Coiled coil</keyword>
<dbReference type="CDD" id="cd18793">
    <property type="entry name" value="SF2_C_SNF"/>
    <property type="match status" value="1"/>
</dbReference>
<keyword evidence="1" id="KW-0378">Hydrolase</keyword>
<dbReference type="GO" id="GO:0004386">
    <property type="term" value="F:helicase activity"/>
    <property type="evidence" value="ECO:0007669"/>
    <property type="project" value="UniProtKB-KW"/>
</dbReference>
<dbReference type="PATRIC" id="fig|1855411.3.peg.1736"/>
<reference evidence="4 5" key="1">
    <citation type="submission" date="2016-06" db="EMBL/GenBank/DDBJ databases">
        <title>Discovery of anaerobic lithoheterotrophic haloarchaeon capable of sulfur respiration by hydrogen and formate.</title>
        <authorList>
            <person name="Sorokin D.Y."/>
            <person name="Kublanov I.V."/>
            <person name="Roman P."/>
            <person name="Sinninghe Damste J.S."/>
            <person name="Golyshin P.N."/>
            <person name="Rojo D."/>
            <person name="Ciordia S."/>
            <person name="Mena Md.C."/>
            <person name="Ferrer M."/>
            <person name="Smedile F."/>
            <person name="Messina E."/>
            <person name="La Cono V."/>
            <person name="Yakimov M.M."/>
        </authorList>
    </citation>
    <scope>NUCLEOTIDE SEQUENCE [LARGE SCALE GENOMIC DNA]</scope>
    <source>
        <strain evidence="4 5">HTSR1</strain>
    </source>
</reference>
<dbReference type="GeneID" id="29829714"/>
<accession>A0A1D8S6A7</accession>
<dbReference type="CDD" id="cd09179">
    <property type="entry name" value="PLDc_N_DEXD_a"/>
    <property type="match status" value="1"/>
</dbReference>
<evidence type="ECO:0000313" key="5">
    <source>
        <dbReference type="Proteomes" id="UP000185608"/>
    </source>
</evidence>
<dbReference type="RefSeq" id="WP_070365555.1">
    <property type="nucleotide sequence ID" value="NZ_CP016070.1"/>
</dbReference>
<dbReference type="Pfam" id="PF00271">
    <property type="entry name" value="Helicase_C"/>
    <property type="match status" value="1"/>
</dbReference>
<evidence type="ECO:0000256" key="1">
    <source>
        <dbReference type="ARBA" id="ARBA00022801"/>
    </source>
</evidence>
<keyword evidence="4" id="KW-0347">Helicase</keyword>
<dbReference type="InterPro" id="IPR000330">
    <property type="entry name" value="SNF2_N"/>
</dbReference>
<dbReference type="Pfam" id="PF00176">
    <property type="entry name" value="SNF2-rel_dom"/>
    <property type="match status" value="1"/>
</dbReference>
<dbReference type="Proteomes" id="UP000185608">
    <property type="component" value="Chromosome"/>
</dbReference>
<organism evidence="4 5">
    <name type="scientific">Halodesulfurarchaeum formicicum</name>
    <dbReference type="NCBI Taxonomy" id="1873524"/>
    <lineage>
        <taxon>Archaea</taxon>
        <taxon>Methanobacteriati</taxon>
        <taxon>Methanobacteriota</taxon>
        <taxon>Stenosarchaea group</taxon>
        <taxon>Halobacteria</taxon>
        <taxon>Halobacteriales</taxon>
        <taxon>Halobacteriaceae</taxon>
        <taxon>Halodesulfurarchaeum</taxon>
    </lineage>
</organism>
<dbReference type="Gene3D" id="3.40.50.300">
    <property type="entry name" value="P-loop containing nucleotide triphosphate hydrolases"/>
    <property type="match status" value="1"/>
</dbReference>
<feature type="domain" description="Helicase C-terminal" evidence="3">
    <location>
        <begin position="863"/>
        <end position="1028"/>
    </location>
</feature>
<dbReference type="GO" id="GO:0140097">
    <property type="term" value="F:catalytic activity, acting on DNA"/>
    <property type="evidence" value="ECO:0007669"/>
    <property type="project" value="UniProtKB-ARBA"/>
</dbReference>
<dbReference type="InterPro" id="IPR049730">
    <property type="entry name" value="SNF2/RAD54-like_C"/>
</dbReference>
<dbReference type="GO" id="GO:0005524">
    <property type="term" value="F:ATP binding"/>
    <property type="evidence" value="ECO:0007669"/>
    <property type="project" value="InterPro"/>
</dbReference>
<dbReference type="PROSITE" id="PS51194">
    <property type="entry name" value="HELICASE_CTER"/>
    <property type="match status" value="1"/>
</dbReference>
<evidence type="ECO:0000313" key="4">
    <source>
        <dbReference type="EMBL" id="AOW80896.1"/>
    </source>
</evidence>
<dbReference type="PANTHER" id="PTHR10799">
    <property type="entry name" value="SNF2/RAD54 HELICASE FAMILY"/>
    <property type="match status" value="1"/>
</dbReference>
<name>A0A1D8S6A7_9EURY</name>
<dbReference type="SUPFAM" id="SSF52540">
    <property type="entry name" value="P-loop containing nucleoside triphosphate hydrolases"/>
    <property type="match status" value="2"/>
</dbReference>
<dbReference type="Gene3D" id="3.30.870.10">
    <property type="entry name" value="Endonuclease Chain A"/>
    <property type="match status" value="1"/>
</dbReference>
<dbReference type="KEGG" id="halh:HTSR_1726"/>
<dbReference type="InterPro" id="IPR014001">
    <property type="entry name" value="Helicase_ATP-bd"/>
</dbReference>
<dbReference type="InterPro" id="IPR038718">
    <property type="entry name" value="SNF2-like_sf"/>
</dbReference>
<dbReference type="SMART" id="SM00490">
    <property type="entry name" value="HELICc"/>
    <property type="match status" value="1"/>
</dbReference>
<dbReference type="EMBL" id="CP016070">
    <property type="protein sequence ID" value="AOW80896.1"/>
    <property type="molecule type" value="Genomic_DNA"/>
</dbReference>
<evidence type="ECO:0000256" key="2">
    <source>
        <dbReference type="SAM" id="Coils"/>
    </source>
</evidence>
<protein>
    <submittedName>
        <fullName evidence="4">Helicase</fullName>
    </submittedName>
</protein>
<proteinExistence type="predicted"/>
<feature type="coiled-coil region" evidence="2">
    <location>
        <begin position="1044"/>
        <end position="1071"/>
    </location>
</feature>
<dbReference type="InterPro" id="IPR001650">
    <property type="entry name" value="Helicase_C-like"/>
</dbReference>
<dbReference type="InterPro" id="IPR027417">
    <property type="entry name" value="P-loop_NTPase"/>
</dbReference>
<dbReference type="GO" id="GO:0016787">
    <property type="term" value="F:hydrolase activity"/>
    <property type="evidence" value="ECO:0007669"/>
    <property type="project" value="UniProtKB-KW"/>
</dbReference>